<dbReference type="EMBL" id="JAPHNI010000031">
    <property type="protein sequence ID" value="KAJ8118064.1"/>
    <property type="molecule type" value="Genomic_DNA"/>
</dbReference>
<keyword evidence="2" id="KW-1185">Reference proteome</keyword>
<comment type="caution">
    <text evidence="1">The sequence shown here is derived from an EMBL/GenBank/DDBJ whole genome shotgun (WGS) entry which is preliminary data.</text>
</comment>
<proteinExistence type="predicted"/>
<gene>
    <name evidence="1" type="ORF">OPT61_g877</name>
</gene>
<accession>A0ACC2ISC9</accession>
<dbReference type="Proteomes" id="UP001153331">
    <property type="component" value="Unassembled WGS sequence"/>
</dbReference>
<reference evidence="1" key="1">
    <citation type="submission" date="2022-11" db="EMBL/GenBank/DDBJ databases">
        <title>Genome Sequence of Boeremia exigua.</title>
        <authorList>
            <person name="Buettner E."/>
        </authorList>
    </citation>
    <scope>NUCLEOTIDE SEQUENCE</scope>
    <source>
        <strain evidence="1">CU02</strain>
    </source>
</reference>
<organism evidence="1 2">
    <name type="scientific">Boeremia exigua</name>
    <dbReference type="NCBI Taxonomy" id="749465"/>
    <lineage>
        <taxon>Eukaryota</taxon>
        <taxon>Fungi</taxon>
        <taxon>Dikarya</taxon>
        <taxon>Ascomycota</taxon>
        <taxon>Pezizomycotina</taxon>
        <taxon>Dothideomycetes</taxon>
        <taxon>Pleosporomycetidae</taxon>
        <taxon>Pleosporales</taxon>
        <taxon>Pleosporineae</taxon>
        <taxon>Didymellaceae</taxon>
        <taxon>Boeremia</taxon>
    </lineage>
</organism>
<evidence type="ECO:0000313" key="1">
    <source>
        <dbReference type="EMBL" id="KAJ8118064.1"/>
    </source>
</evidence>
<name>A0ACC2ISC9_9PLEO</name>
<evidence type="ECO:0000313" key="2">
    <source>
        <dbReference type="Proteomes" id="UP001153331"/>
    </source>
</evidence>
<sequence length="176" mass="19558">MCCNVLGEAENGEYLQFAREAVEHATAGLALEPENEMAQQMLRESKKILENAEADAKDQLLALPAMQRECDKAEAEANELRDKLAVRNPPVPAHESQSTSVMSPSDPLSYPQGPLWMEGEDDSEDGKEAKEGFEDGQHWTGLQGLYLMYSFTKNGNDMKEELGYRRSAGHVPQGRQ</sequence>
<protein>
    <submittedName>
        <fullName evidence="1">Uncharacterized protein</fullName>
    </submittedName>
</protein>